<dbReference type="InterPro" id="IPR001810">
    <property type="entry name" value="F-box_dom"/>
</dbReference>
<dbReference type="AlphaFoldDB" id="A0A0V0HS47"/>
<evidence type="ECO:0000313" key="3">
    <source>
        <dbReference type="EMBL" id="JAP23214.1"/>
    </source>
</evidence>
<dbReference type="EMBL" id="GEDG01015715">
    <property type="protein sequence ID" value="JAP23214.1"/>
    <property type="molecule type" value="Transcribed_RNA"/>
</dbReference>
<feature type="domain" description="KIB1-4 beta-propeller" evidence="2">
    <location>
        <begin position="69"/>
        <end position="329"/>
    </location>
</feature>
<dbReference type="PANTHER" id="PTHR44259:SF52">
    <property type="entry name" value="UBIQUITIN-PROTEIN LIGASE"/>
    <property type="match status" value="1"/>
</dbReference>
<dbReference type="PANTHER" id="PTHR44259">
    <property type="entry name" value="OS07G0183000 PROTEIN-RELATED"/>
    <property type="match status" value="1"/>
</dbReference>
<reference evidence="3" key="1">
    <citation type="submission" date="2015-12" db="EMBL/GenBank/DDBJ databases">
        <title>Gene expression during late stages of embryo sac development: a critical building block for successful pollen-pistil interactions.</title>
        <authorList>
            <person name="Liu Y."/>
            <person name="Joly V."/>
            <person name="Sabar M."/>
            <person name="Matton D.P."/>
        </authorList>
    </citation>
    <scope>NUCLEOTIDE SEQUENCE</scope>
</reference>
<sequence>MADWSLLPYDLLVTIANRVTVMEDFVVFGAVCKSWRIAATKENFDGPFPQLPLLMLAVERDDGNDYREFYSLSKKKITRVVLPEARSRNRECFSTMGWIATVEYAGIGEMKLLHPFSHAQIHLPPHIGLRDWEPTHENSYVSVNKIILSANPSFSSDFVVIISYSRHKSYLACWRPGDLFWTPIDDVDEFGELWDIHYFNGQFYMITSSGVWVIDEDYEPQLVIQKNNYGPRKQLYLVEVSGALLLVSQFCKYDGFFGSYTTYDFRVWKLDLIRRKAKEIKVLGDSAIFLGRNGSFSIDTSKSIRVKPNHIYFTDNWKYGDGKDMGAYNFEDGKIQSFYAGVSVNPIYPATWVIPSL</sequence>
<proteinExistence type="predicted"/>
<protein>
    <submittedName>
        <fullName evidence="3">Putative ovule protein</fullName>
    </submittedName>
</protein>
<dbReference type="Gene3D" id="1.20.1280.50">
    <property type="match status" value="1"/>
</dbReference>
<organism evidence="3">
    <name type="scientific">Solanum chacoense</name>
    <name type="common">Chaco potato</name>
    <dbReference type="NCBI Taxonomy" id="4108"/>
    <lineage>
        <taxon>Eukaryota</taxon>
        <taxon>Viridiplantae</taxon>
        <taxon>Streptophyta</taxon>
        <taxon>Embryophyta</taxon>
        <taxon>Tracheophyta</taxon>
        <taxon>Spermatophyta</taxon>
        <taxon>Magnoliopsida</taxon>
        <taxon>eudicotyledons</taxon>
        <taxon>Gunneridae</taxon>
        <taxon>Pentapetalae</taxon>
        <taxon>asterids</taxon>
        <taxon>lamiids</taxon>
        <taxon>Solanales</taxon>
        <taxon>Solanaceae</taxon>
        <taxon>Solanoideae</taxon>
        <taxon>Solaneae</taxon>
        <taxon>Solanum</taxon>
    </lineage>
</organism>
<feature type="domain" description="F-box" evidence="1">
    <location>
        <begin position="4"/>
        <end position="44"/>
    </location>
</feature>
<dbReference type="InterPro" id="IPR005174">
    <property type="entry name" value="KIB1-4_b-propeller"/>
</dbReference>
<dbReference type="InterPro" id="IPR036047">
    <property type="entry name" value="F-box-like_dom_sf"/>
</dbReference>
<dbReference type="Pfam" id="PF00646">
    <property type="entry name" value="F-box"/>
    <property type="match status" value="1"/>
</dbReference>
<dbReference type="InterPro" id="IPR050942">
    <property type="entry name" value="F-box_BR-signaling"/>
</dbReference>
<evidence type="ECO:0000259" key="2">
    <source>
        <dbReference type="Pfam" id="PF03478"/>
    </source>
</evidence>
<name>A0A0V0HS47_SOLCH</name>
<dbReference type="Pfam" id="PF03478">
    <property type="entry name" value="Beta-prop_KIB1-4"/>
    <property type="match status" value="1"/>
</dbReference>
<dbReference type="SUPFAM" id="SSF81383">
    <property type="entry name" value="F-box domain"/>
    <property type="match status" value="1"/>
</dbReference>
<accession>A0A0V0HS47</accession>
<evidence type="ECO:0000259" key="1">
    <source>
        <dbReference type="Pfam" id="PF00646"/>
    </source>
</evidence>